<gene>
    <name evidence="8" type="ORF">BEN30_04770</name>
</gene>
<dbReference type="GO" id="GO:0003700">
    <property type="term" value="F:DNA-binding transcription factor activity"/>
    <property type="evidence" value="ECO:0007669"/>
    <property type="project" value="InterPro"/>
</dbReference>
<feature type="binding site" evidence="7">
    <location>
        <position position="123"/>
    </location>
    <ligand>
        <name>Zn(2+)</name>
        <dbReference type="ChEBI" id="CHEBI:29105"/>
    </ligand>
</feature>
<dbReference type="GO" id="GO:0005829">
    <property type="term" value="C:cytosol"/>
    <property type="evidence" value="ECO:0007669"/>
    <property type="project" value="TreeGrafter"/>
</dbReference>
<keyword evidence="7" id="KW-0479">Metal-binding</keyword>
<keyword evidence="6" id="KW-0804">Transcription</keyword>
<reference evidence="9" key="1">
    <citation type="submission" date="2016-07" db="EMBL/GenBank/DDBJ databases">
        <authorList>
            <person name="Florea S."/>
            <person name="Webb J.S."/>
            <person name="Jaromczyk J."/>
            <person name="Schardl C.L."/>
        </authorList>
    </citation>
    <scope>NUCLEOTIDE SEQUENCE [LARGE SCALE GENOMIC DNA]</scope>
    <source>
        <strain evidence="9">MV-1</strain>
    </source>
</reference>
<dbReference type="PANTHER" id="PTHR33202">
    <property type="entry name" value="ZINC UPTAKE REGULATION PROTEIN"/>
    <property type="match status" value="1"/>
</dbReference>
<evidence type="ECO:0000256" key="7">
    <source>
        <dbReference type="PIRSR" id="PIRSR602481-1"/>
    </source>
</evidence>
<dbReference type="Gene3D" id="3.30.1490.190">
    <property type="match status" value="1"/>
</dbReference>
<dbReference type="InterPro" id="IPR043135">
    <property type="entry name" value="Fur_C"/>
</dbReference>
<dbReference type="EMBL" id="MCGG01000009">
    <property type="protein sequence ID" value="OEJ69030.1"/>
    <property type="molecule type" value="Genomic_DNA"/>
</dbReference>
<organism evidence="8 9">
    <name type="scientific">Magnetovibrio blakemorei</name>
    <dbReference type="NCBI Taxonomy" id="28181"/>
    <lineage>
        <taxon>Bacteria</taxon>
        <taxon>Pseudomonadati</taxon>
        <taxon>Pseudomonadota</taxon>
        <taxon>Alphaproteobacteria</taxon>
        <taxon>Rhodospirillales</taxon>
        <taxon>Magnetovibrionaceae</taxon>
        <taxon>Magnetovibrio</taxon>
    </lineage>
</organism>
<keyword evidence="9" id="KW-1185">Reference proteome</keyword>
<dbReference type="AlphaFoldDB" id="A0A1E5QAM9"/>
<comment type="similarity">
    <text evidence="1">Belongs to the Fur family.</text>
</comment>
<evidence type="ECO:0000256" key="2">
    <source>
        <dbReference type="ARBA" id="ARBA00022491"/>
    </source>
</evidence>
<accession>A0A1E5QAM9</accession>
<comment type="caution">
    <text evidence="8">The sequence shown here is derived from an EMBL/GenBank/DDBJ whole genome shotgun (WGS) entry which is preliminary data.</text>
</comment>
<dbReference type="GO" id="GO:0008270">
    <property type="term" value="F:zinc ion binding"/>
    <property type="evidence" value="ECO:0007669"/>
    <property type="project" value="TreeGrafter"/>
</dbReference>
<evidence type="ECO:0000256" key="4">
    <source>
        <dbReference type="ARBA" id="ARBA00023015"/>
    </source>
</evidence>
<dbReference type="InterPro" id="IPR036388">
    <property type="entry name" value="WH-like_DNA-bd_sf"/>
</dbReference>
<evidence type="ECO:0000256" key="1">
    <source>
        <dbReference type="ARBA" id="ARBA00007957"/>
    </source>
</evidence>
<evidence type="ECO:0000256" key="6">
    <source>
        <dbReference type="ARBA" id="ARBA00023163"/>
    </source>
</evidence>
<evidence type="ECO:0000256" key="5">
    <source>
        <dbReference type="ARBA" id="ARBA00023125"/>
    </source>
</evidence>
<dbReference type="Pfam" id="PF01475">
    <property type="entry name" value="FUR"/>
    <property type="match status" value="1"/>
</dbReference>
<keyword evidence="5" id="KW-0238">DNA-binding</keyword>
<feature type="binding site" evidence="7">
    <location>
        <position position="160"/>
    </location>
    <ligand>
        <name>Zn(2+)</name>
        <dbReference type="ChEBI" id="CHEBI:29105"/>
    </ligand>
</feature>
<evidence type="ECO:0000313" key="8">
    <source>
        <dbReference type="EMBL" id="OEJ69030.1"/>
    </source>
</evidence>
<proteinExistence type="inferred from homology"/>
<dbReference type="RefSeq" id="WP_069956884.1">
    <property type="nucleotide sequence ID" value="NZ_MCGG01000009.1"/>
</dbReference>
<dbReference type="GO" id="GO:0000976">
    <property type="term" value="F:transcription cis-regulatory region binding"/>
    <property type="evidence" value="ECO:0007669"/>
    <property type="project" value="TreeGrafter"/>
</dbReference>
<evidence type="ECO:0000256" key="3">
    <source>
        <dbReference type="ARBA" id="ARBA00022833"/>
    </source>
</evidence>
<dbReference type="Gene3D" id="1.10.10.10">
    <property type="entry name" value="Winged helix-like DNA-binding domain superfamily/Winged helix DNA-binding domain"/>
    <property type="match status" value="1"/>
</dbReference>
<comment type="cofactor">
    <cofactor evidence="7">
        <name>Zn(2+)</name>
        <dbReference type="ChEBI" id="CHEBI:29105"/>
    </cofactor>
    <text evidence="7">Binds 1 zinc ion per subunit.</text>
</comment>
<name>A0A1E5QAM9_9PROT</name>
<feature type="binding site" evidence="7">
    <location>
        <position position="120"/>
    </location>
    <ligand>
        <name>Zn(2+)</name>
        <dbReference type="ChEBI" id="CHEBI:29105"/>
    </ligand>
</feature>
<keyword evidence="2" id="KW-0678">Repressor</keyword>
<dbReference type="GO" id="GO:0045892">
    <property type="term" value="P:negative regulation of DNA-templated transcription"/>
    <property type="evidence" value="ECO:0007669"/>
    <property type="project" value="TreeGrafter"/>
</dbReference>
<dbReference type="PANTHER" id="PTHR33202:SF6">
    <property type="entry name" value="ZINC UPTAKE REGULATION PROTEIN"/>
    <property type="match status" value="1"/>
</dbReference>
<dbReference type="OrthoDB" id="9801127at2"/>
<dbReference type="GO" id="GO:1900376">
    <property type="term" value="P:regulation of secondary metabolite biosynthetic process"/>
    <property type="evidence" value="ECO:0007669"/>
    <property type="project" value="TreeGrafter"/>
</dbReference>
<keyword evidence="4" id="KW-0805">Transcription regulation</keyword>
<protein>
    <submittedName>
        <fullName evidence="8">Fur family transcriptional regulator</fullName>
    </submittedName>
</protein>
<evidence type="ECO:0000313" key="9">
    <source>
        <dbReference type="Proteomes" id="UP000095347"/>
    </source>
</evidence>
<feature type="binding site" evidence="7">
    <location>
        <position position="163"/>
    </location>
    <ligand>
        <name>Zn(2+)</name>
        <dbReference type="ChEBI" id="CHEBI:29105"/>
    </ligand>
</feature>
<dbReference type="Proteomes" id="UP000095347">
    <property type="component" value="Unassembled WGS sequence"/>
</dbReference>
<dbReference type="STRING" id="28181.BEN30_04770"/>
<sequence>MASIAAPLKLGSFPDDHHDHKKCVTQALRQADGICTTRGVRLTDMRRQVFALVWQSHNPVGAYEVLEGLRAGAKKVQPPTVYRALEFLLAQGLIHRIESLNAYIGCTVPGDAHAGQFLICRDCGQAAELIDQRIDAAIDQGAKSAGFYVEHPTVELEGLCAHCRSTSEANSHYE</sequence>
<dbReference type="SUPFAM" id="SSF46785">
    <property type="entry name" value="Winged helix' DNA-binding domain"/>
    <property type="match status" value="1"/>
</dbReference>
<dbReference type="InterPro" id="IPR036390">
    <property type="entry name" value="WH_DNA-bd_sf"/>
</dbReference>
<keyword evidence="3 7" id="KW-0862">Zinc</keyword>
<dbReference type="InterPro" id="IPR002481">
    <property type="entry name" value="FUR"/>
</dbReference>